<sequence length="200" mass="21913">MTNVFGKRYGEVLLVYVGENGPQATVYNTYPLNDCPAELWTKLDTQTVAAEHGAAAALLNGPRYWLMSGIEKPGGTESERRTFGGIEMLRQATVALSSMNPAPYSVNEVDRKAIFVYDAGTPVFELVDPDGRRWVMQTYSQTVDPALTLEDLPGLAARLTLPAGWTYRSRTLDAPLTVDTSNRKASVLQDDLANSYSLTS</sequence>
<dbReference type="Proteomes" id="UP001172687">
    <property type="component" value="Unassembled WGS sequence"/>
</dbReference>
<gene>
    <name evidence="1" type="ORF">QYF68_19205</name>
</gene>
<accession>A0ABT8HGP2</accession>
<keyword evidence="2" id="KW-1185">Reference proteome</keyword>
<proteinExistence type="predicted"/>
<dbReference type="PIRSF" id="PIRSF021573">
    <property type="entry name" value="UCP021573"/>
    <property type="match status" value="1"/>
</dbReference>
<evidence type="ECO:0000313" key="1">
    <source>
        <dbReference type="EMBL" id="MDN4519926.1"/>
    </source>
</evidence>
<evidence type="ECO:0000313" key="2">
    <source>
        <dbReference type="Proteomes" id="UP001172687"/>
    </source>
</evidence>
<reference evidence="1" key="1">
    <citation type="submission" date="2023-07" db="EMBL/GenBank/DDBJ databases">
        <title>Degradation of tert-butanol by M. austroafricanum TBA100.</title>
        <authorList>
            <person name="Helbich S."/>
            <person name="Vainshtein Y."/>
        </authorList>
    </citation>
    <scope>NUCLEOTIDE SEQUENCE</scope>
    <source>
        <strain evidence="1">TBA100</strain>
    </source>
</reference>
<comment type="caution">
    <text evidence="1">The sequence shown here is derived from an EMBL/GenBank/DDBJ whole genome shotgun (WGS) entry which is preliminary data.</text>
</comment>
<dbReference type="InterPro" id="IPR016792">
    <property type="entry name" value="UCP021573"/>
</dbReference>
<dbReference type="EMBL" id="JAUHTC010000062">
    <property type="protein sequence ID" value="MDN4519926.1"/>
    <property type="molecule type" value="Genomic_DNA"/>
</dbReference>
<dbReference type="RefSeq" id="WP_011780654.1">
    <property type="nucleotide sequence ID" value="NZ_CP070380.1"/>
</dbReference>
<organism evidence="1 2">
    <name type="scientific">Mycolicibacterium austroafricanum</name>
    <name type="common">Mycobacterium austroafricanum</name>
    <dbReference type="NCBI Taxonomy" id="39687"/>
    <lineage>
        <taxon>Bacteria</taxon>
        <taxon>Bacillati</taxon>
        <taxon>Actinomycetota</taxon>
        <taxon>Actinomycetes</taxon>
        <taxon>Mycobacteriales</taxon>
        <taxon>Mycobacteriaceae</taxon>
        <taxon>Mycolicibacterium</taxon>
    </lineage>
</organism>
<name>A0ABT8HGP2_MYCAO</name>
<protein>
    <submittedName>
        <fullName evidence="1">Uncharacterized protein</fullName>
    </submittedName>
</protein>